<dbReference type="Proteomes" id="UP001597301">
    <property type="component" value="Unassembled WGS sequence"/>
</dbReference>
<dbReference type="Pfam" id="PF14398">
    <property type="entry name" value="ATPgrasp_YheCD"/>
    <property type="match status" value="1"/>
</dbReference>
<sequence length="455" mass="52723">MRVRYHCEFFDSDELKIYYPRNFKPKEEHSYVSFGSNVAEAECSRHPNGRNVISISSSLAKMLGIPRFVSNLCLFQDDETLYLGPLVGIFTSGFTPYQLLPVGERTKNFAKQMSVQTSVGAVPFLFGEKHIHWEKGMIHGYFYHDQTWKQMNVPFPNVVYDRLPNRLSEKHPSFQKVKERMENDYLIPWYNPGFFNKLELHERLCNDGRIEHYLPETHPFTSFSEIERMAKNYGHVYLKQADGSNGRKIRHVLYDSVSEDFYCRFFDRQNRLYKFHSIEALIHQLYKGRETEKLIIQQGIRLIRINKRPVDFRVHVNKDDSGQWRVSAIAAKIAGKGSPTTHIRFEGSVHSLEEIFPDEQECEHHRSKLKQAALDLAGAVEDHVGGIVGEIGFDLGIDQEGKVWMFEANSKPGRQIFSHPGLKESDLLTHKLALAFAVHLTETTIDSPQLLWEMQ</sequence>
<protein>
    <submittedName>
        <fullName evidence="1">YheC/YheD family protein</fullName>
    </submittedName>
</protein>
<proteinExistence type="predicted"/>
<organism evidence="1 2">
    <name type="scientific">Siminovitchia sediminis</name>
    <dbReference type="NCBI Taxonomy" id="1274353"/>
    <lineage>
        <taxon>Bacteria</taxon>
        <taxon>Bacillati</taxon>
        <taxon>Bacillota</taxon>
        <taxon>Bacilli</taxon>
        <taxon>Bacillales</taxon>
        <taxon>Bacillaceae</taxon>
        <taxon>Siminovitchia</taxon>
    </lineage>
</organism>
<reference evidence="2" key="1">
    <citation type="journal article" date="2019" name="Int. J. Syst. Evol. Microbiol.">
        <title>The Global Catalogue of Microorganisms (GCM) 10K type strain sequencing project: providing services to taxonomists for standard genome sequencing and annotation.</title>
        <authorList>
            <consortium name="The Broad Institute Genomics Platform"/>
            <consortium name="The Broad Institute Genome Sequencing Center for Infectious Disease"/>
            <person name="Wu L."/>
            <person name="Ma J."/>
        </authorList>
    </citation>
    <scope>NUCLEOTIDE SEQUENCE [LARGE SCALE GENOMIC DNA]</scope>
    <source>
        <strain evidence="2">CGMCC 1.12295</strain>
    </source>
</reference>
<keyword evidence="2" id="KW-1185">Reference proteome</keyword>
<evidence type="ECO:0000313" key="1">
    <source>
        <dbReference type="EMBL" id="MFD1707314.1"/>
    </source>
</evidence>
<accession>A0ABW4KHY8</accession>
<name>A0ABW4KHY8_9BACI</name>
<dbReference type="SUPFAM" id="SSF56059">
    <property type="entry name" value="Glutathione synthetase ATP-binding domain-like"/>
    <property type="match status" value="1"/>
</dbReference>
<comment type="caution">
    <text evidence="1">The sequence shown here is derived from an EMBL/GenBank/DDBJ whole genome shotgun (WGS) entry which is preliminary data.</text>
</comment>
<dbReference type="InterPro" id="IPR026838">
    <property type="entry name" value="YheC/D"/>
</dbReference>
<dbReference type="EMBL" id="JBHUEO010000030">
    <property type="protein sequence ID" value="MFD1707314.1"/>
    <property type="molecule type" value="Genomic_DNA"/>
</dbReference>
<gene>
    <name evidence="1" type="ORF">ACFSCZ_11290</name>
</gene>
<evidence type="ECO:0000313" key="2">
    <source>
        <dbReference type="Proteomes" id="UP001597301"/>
    </source>
</evidence>
<dbReference type="RefSeq" id="WP_380774035.1">
    <property type="nucleotide sequence ID" value="NZ_JBHUEO010000030.1"/>
</dbReference>